<protein>
    <submittedName>
        <fullName evidence="7">Bicupin, oxalate decarboxylase/oxidase</fullName>
    </submittedName>
</protein>
<evidence type="ECO:0000256" key="3">
    <source>
        <dbReference type="PIRSR" id="PIRSR617774-2"/>
    </source>
</evidence>
<dbReference type="Proteomes" id="UP001163105">
    <property type="component" value="Unassembled WGS sequence"/>
</dbReference>
<dbReference type="AlphaFoldDB" id="A0AB34FEG2"/>
<name>A0AB34FEG2_9HYPO</name>
<sequence>MKLSVSFAVAVSCLAGSAIAAPQSSARNKVKVAEETLLGGDEPNYGATNEELDRQNPDNLGVQPTDNGRVPNLKWSLSDSFTYRFNGGWAREQVIGDLSQSQDIAGAQEHLKKGAMQELHWHRLAEWGFVYKGRILISVMDENGVHQTEELGFGDIWYFPKGVAHTLQGLDDENEYLAVLDGGDVNKAGTIFHLDDWLAHTPKNILAKNFGVAESVFDNIPAKHPYILNGTVTAKNVTGAVTPIASGNSSFVYRTLQHPAEKTGGDGSSFYKIDSTTFPIAKTIAATYVTLKPGGLRELHWHPNVAEWTYFHQGKARATAFLADSNARTYDFQAGDTVVFPDNSAHYIENTGDEDLIWIEIFRSDHVADISLTQWLALTPSDIVSQALHVPIEFVENLKQDKQVFV</sequence>
<dbReference type="GO" id="GO:0033609">
    <property type="term" value="P:oxalate metabolic process"/>
    <property type="evidence" value="ECO:0007669"/>
    <property type="project" value="InterPro"/>
</dbReference>
<feature type="binding site" evidence="3">
    <location>
        <position position="165"/>
    </location>
    <ligand>
        <name>Mn(2+)</name>
        <dbReference type="ChEBI" id="CHEBI:29035"/>
        <label>1</label>
    </ligand>
</feature>
<evidence type="ECO:0000313" key="7">
    <source>
        <dbReference type="EMBL" id="KAJ6437437.1"/>
    </source>
</evidence>
<feature type="active site" description="Proton donor" evidence="2">
    <location>
        <position position="360"/>
    </location>
</feature>
<dbReference type="PANTHER" id="PTHR35848">
    <property type="entry name" value="OXALATE-BINDING PROTEIN"/>
    <property type="match status" value="1"/>
</dbReference>
<dbReference type="InterPro" id="IPR017774">
    <property type="entry name" value="Bicupin_oxalate_deCO2ase/Oxase"/>
</dbReference>
<evidence type="ECO:0000256" key="1">
    <source>
        <dbReference type="ARBA" id="ARBA00022723"/>
    </source>
</evidence>
<dbReference type="InterPro" id="IPR006045">
    <property type="entry name" value="Cupin_1"/>
</dbReference>
<feature type="domain" description="Cupin type-1" evidence="6">
    <location>
        <begin position="254"/>
        <end position="396"/>
    </location>
</feature>
<reference evidence="7" key="1">
    <citation type="submission" date="2023-01" db="EMBL/GenBank/DDBJ databases">
        <title>The growth and conidiation of Purpureocillium lavendulum are regulated by nitrogen source and histone H3K14 acetylation.</title>
        <authorList>
            <person name="Tang P."/>
            <person name="Han J."/>
            <person name="Zhang C."/>
            <person name="Tang P."/>
            <person name="Qi F."/>
            <person name="Zhang K."/>
            <person name="Liang L."/>
        </authorList>
    </citation>
    <scope>NUCLEOTIDE SEQUENCE</scope>
    <source>
        <strain evidence="7">YMF1.00683</strain>
    </source>
</reference>
<evidence type="ECO:0000313" key="8">
    <source>
        <dbReference type="Proteomes" id="UP001163105"/>
    </source>
</evidence>
<accession>A0AB34FEG2</accession>
<evidence type="ECO:0000256" key="2">
    <source>
        <dbReference type="PIRSR" id="PIRSR617774-1"/>
    </source>
</evidence>
<feature type="signal peptide" evidence="5">
    <location>
        <begin position="1"/>
        <end position="20"/>
    </location>
</feature>
<feature type="region of interest" description="Disordered" evidence="4">
    <location>
        <begin position="38"/>
        <end position="67"/>
    </location>
</feature>
<proteinExistence type="predicted"/>
<dbReference type="SMART" id="SM00835">
    <property type="entry name" value="Cupin_1"/>
    <property type="match status" value="2"/>
</dbReference>
<comment type="cofactor">
    <cofactor evidence="3">
        <name>Mn(2+)</name>
        <dbReference type="ChEBI" id="CHEBI:29035"/>
    </cofactor>
    <text evidence="3">Binds 2 manganese ions per subunit.</text>
</comment>
<feature type="binding site" evidence="3">
    <location>
        <position position="120"/>
    </location>
    <ligand>
        <name>Mn(2+)</name>
        <dbReference type="ChEBI" id="CHEBI:29035"/>
        <label>1</label>
    </ligand>
</feature>
<dbReference type="Gene3D" id="2.60.120.10">
    <property type="entry name" value="Jelly Rolls"/>
    <property type="match status" value="2"/>
</dbReference>
<feature type="binding site" evidence="3">
    <location>
        <position position="346"/>
    </location>
    <ligand>
        <name>Mn(2+)</name>
        <dbReference type="ChEBI" id="CHEBI:29035"/>
        <label>2</label>
    </ligand>
</feature>
<evidence type="ECO:0000256" key="5">
    <source>
        <dbReference type="SAM" id="SignalP"/>
    </source>
</evidence>
<feature type="domain" description="Cupin type-1" evidence="6">
    <location>
        <begin position="71"/>
        <end position="218"/>
    </location>
</feature>
<dbReference type="EMBL" id="JAQHRD010000012">
    <property type="protein sequence ID" value="KAJ6437437.1"/>
    <property type="molecule type" value="Genomic_DNA"/>
</dbReference>
<comment type="caution">
    <text evidence="7">The sequence shown here is derived from an EMBL/GenBank/DDBJ whole genome shotgun (WGS) entry which is preliminary data.</text>
</comment>
<keyword evidence="8" id="KW-1185">Reference proteome</keyword>
<feature type="binding site" evidence="3">
    <location>
        <position position="300"/>
    </location>
    <ligand>
        <name>Mn(2+)</name>
        <dbReference type="ChEBI" id="CHEBI:29035"/>
        <label>2</label>
    </ligand>
</feature>
<dbReference type="InterPro" id="IPR051610">
    <property type="entry name" value="GPI/OXD"/>
</dbReference>
<dbReference type="SUPFAM" id="SSF51182">
    <property type="entry name" value="RmlC-like cupins"/>
    <property type="match status" value="1"/>
</dbReference>
<evidence type="ECO:0000259" key="6">
    <source>
        <dbReference type="SMART" id="SM00835"/>
    </source>
</evidence>
<keyword evidence="5" id="KW-0732">Signal</keyword>
<organism evidence="7 8">
    <name type="scientific">Purpureocillium lavendulum</name>
    <dbReference type="NCBI Taxonomy" id="1247861"/>
    <lineage>
        <taxon>Eukaryota</taxon>
        <taxon>Fungi</taxon>
        <taxon>Dikarya</taxon>
        <taxon>Ascomycota</taxon>
        <taxon>Pezizomycotina</taxon>
        <taxon>Sordariomycetes</taxon>
        <taxon>Hypocreomycetidae</taxon>
        <taxon>Hypocreales</taxon>
        <taxon>Ophiocordycipitaceae</taxon>
        <taxon>Purpureocillium</taxon>
    </lineage>
</organism>
<dbReference type="NCBIfam" id="TIGR03404">
    <property type="entry name" value="bicupin_oxalic"/>
    <property type="match status" value="1"/>
</dbReference>
<dbReference type="Pfam" id="PF00190">
    <property type="entry name" value="Cupin_1"/>
    <property type="match status" value="2"/>
</dbReference>
<dbReference type="InterPro" id="IPR011051">
    <property type="entry name" value="RmlC_Cupin_sf"/>
</dbReference>
<dbReference type="CDD" id="cd20305">
    <property type="entry name" value="cupin_OxDC_C"/>
    <property type="match status" value="1"/>
</dbReference>
<feature type="binding site" evidence="3">
    <location>
        <position position="307"/>
    </location>
    <ligand>
        <name>Mn(2+)</name>
        <dbReference type="ChEBI" id="CHEBI:29035"/>
        <label>2</label>
    </ligand>
</feature>
<feature type="binding site" evidence="3">
    <location>
        <position position="122"/>
    </location>
    <ligand>
        <name>Mn(2+)</name>
        <dbReference type="ChEBI" id="CHEBI:29035"/>
        <label>1</label>
    </ligand>
</feature>
<keyword evidence="1 3" id="KW-0479">Metal-binding</keyword>
<keyword evidence="3" id="KW-0464">Manganese</keyword>
<evidence type="ECO:0000256" key="4">
    <source>
        <dbReference type="SAM" id="MobiDB-lite"/>
    </source>
</evidence>
<dbReference type="PANTHER" id="PTHR35848:SF9">
    <property type="entry name" value="SLL1358 PROTEIN"/>
    <property type="match status" value="1"/>
</dbReference>
<dbReference type="InterPro" id="IPR014710">
    <property type="entry name" value="RmlC-like_jellyroll"/>
</dbReference>
<feature type="chain" id="PRO_5044321426" evidence="5">
    <location>
        <begin position="21"/>
        <end position="406"/>
    </location>
</feature>
<gene>
    <name evidence="7" type="primary">oxdD</name>
    <name evidence="7" type="ORF">O9K51_09993</name>
</gene>
<feature type="binding site" evidence="3">
    <location>
        <position position="126"/>
    </location>
    <ligand>
        <name>Mn(2+)</name>
        <dbReference type="ChEBI" id="CHEBI:29035"/>
        <label>1</label>
    </ligand>
</feature>
<feature type="binding site" evidence="3">
    <location>
        <position position="302"/>
    </location>
    <ligand>
        <name>Mn(2+)</name>
        <dbReference type="ChEBI" id="CHEBI:29035"/>
        <label>2</label>
    </ligand>
</feature>
<dbReference type="GO" id="GO:0046872">
    <property type="term" value="F:metal ion binding"/>
    <property type="evidence" value="ECO:0007669"/>
    <property type="project" value="UniProtKB-KW"/>
</dbReference>